<dbReference type="EMBL" id="PVWK01000148">
    <property type="protein sequence ID" value="PSB24357.1"/>
    <property type="molecule type" value="Genomic_DNA"/>
</dbReference>
<comment type="caution">
    <text evidence="1">The sequence shown here is derived from an EMBL/GenBank/DDBJ whole genome shotgun (WGS) entry which is preliminary data.</text>
</comment>
<evidence type="ECO:0000313" key="1">
    <source>
        <dbReference type="EMBL" id="PSB24357.1"/>
    </source>
</evidence>
<accession>A0A2T1DV39</accession>
<protein>
    <submittedName>
        <fullName evidence="1">Uncharacterized protein</fullName>
    </submittedName>
</protein>
<sequence length="75" mass="8707">MEPTISLDAQALKALIKESVREVMREEWFKFFDLLTPYVDNEEQAAIEASFSPADHSEADFVDITNWFDHENQAQ</sequence>
<reference evidence="1 2" key="2">
    <citation type="submission" date="2018-03" db="EMBL/GenBank/DDBJ databases">
        <title>The ancient ancestry and fast evolution of plastids.</title>
        <authorList>
            <person name="Moore K.R."/>
            <person name="Magnabosco C."/>
            <person name="Momper L."/>
            <person name="Gold D.A."/>
            <person name="Bosak T."/>
            <person name="Fournier G.P."/>
        </authorList>
    </citation>
    <scope>NUCLEOTIDE SEQUENCE [LARGE SCALE GENOMIC DNA]</scope>
    <source>
        <strain evidence="1 2">ULC18</strain>
    </source>
</reference>
<reference evidence="2" key="1">
    <citation type="submission" date="2018-02" db="EMBL/GenBank/DDBJ databases">
        <authorList>
            <person name="Moore K."/>
            <person name="Momper L."/>
        </authorList>
    </citation>
    <scope>NUCLEOTIDE SEQUENCE [LARGE SCALE GENOMIC DNA]</scope>
    <source>
        <strain evidence="2">ULC18</strain>
    </source>
</reference>
<dbReference type="Proteomes" id="UP000239576">
    <property type="component" value="Unassembled WGS sequence"/>
</dbReference>
<proteinExistence type="predicted"/>
<dbReference type="OrthoDB" id="574426at2"/>
<organism evidence="1 2">
    <name type="scientific">Stenomitos frigidus ULC18</name>
    <dbReference type="NCBI Taxonomy" id="2107698"/>
    <lineage>
        <taxon>Bacteria</taxon>
        <taxon>Bacillati</taxon>
        <taxon>Cyanobacteriota</taxon>
        <taxon>Cyanophyceae</taxon>
        <taxon>Leptolyngbyales</taxon>
        <taxon>Leptolyngbyaceae</taxon>
        <taxon>Stenomitos</taxon>
    </lineage>
</organism>
<dbReference type="RefSeq" id="WP_106260119.1">
    <property type="nucleotide sequence ID" value="NZ_CAWNSW010000028.1"/>
</dbReference>
<keyword evidence="2" id="KW-1185">Reference proteome</keyword>
<gene>
    <name evidence="1" type="ORF">C7B82_27535</name>
</gene>
<dbReference type="AlphaFoldDB" id="A0A2T1DV39"/>
<evidence type="ECO:0000313" key="2">
    <source>
        <dbReference type="Proteomes" id="UP000239576"/>
    </source>
</evidence>
<name>A0A2T1DV39_9CYAN</name>